<evidence type="ECO:0000259" key="1">
    <source>
        <dbReference type="Pfam" id="PF00535"/>
    </source>
</evidence>
<gene>
    <name evidence="2" type="ORF">OG375_21805</name>
</gene>
<name>A0ABZ1PA57_9ACTN</name>
<dbReference type="Pfam" id="PF00535">
    <property type="entry name" value="Glycos_transf_2"/>
    <property type="match status" value="1"/>
</dbReference>
<dbReference type="Proteomes" id="UP001346877">
    <property type="component" value="Chromosome"/>
</dbReference>
<dbReference type="EMBL" id="CP107941">
    <property type="protein sequence ID" value="WUI80565.1"/>
    <property type="molecule type" value="Genomic_DNA"/>
</dbReference>
<dbReference type="RefSeq" id="WP_328366725.1">
    <property type="nucleotide sequence ID" value="NZ_CP107936.1"/>
</dbReference>
<dbReference type="InterPro" id="IPR029044">
    <property type="entry name" value="Nucleotide-diphossugar_trans"/>
</dbReference>
<sequence length="289" mass="32302">MSPAGSATVSVVVPTRNRSQLAYARAQWALLQPLVQQVVFVVDGSTDDTVARLQSLANQDARLQIIVNERNVGPPKAKNMGIRAATSEWVFIIDDDDVPSPNLIAELVQVANEAGADVVGVPWFNIGQGEDVEERIATAPRSPGGPKLEQPGIFPESAWADCVWMPANALFRRSVFEVTTYDEYYAGNYYREETDFFVSAVRAGHRVVVTDRGYTYIRSRTGGGIEKASKARYEYFVIRNNWYFLRKHGAWLRAEGLIRGSGHEQLSLISRRTKPLARAASRRLTRWAR</sequence>
<keyword evidence="3" id="KW-1185">Reference proteome</keyword>
<reference evidence="2 3" key="1">
    <citation type="submission" date="2022-10" db="EMBL/GenBank/DDBJ databases">
        <title>The complete genomes of actinobacterial strains from the NBC collection.</title>
        <authorList>
            <person name="Joergensen T.S."/>
            <person name="Alvarez Arevalo M."/>
            <person name="Sterndorff E.B."/>
            <person name="Faurdal D."/>
            <person name="Vuksanovic O."/>
            <person name="Mourched A.-S."/>
            <person name="Charusanti P."/>
            <person name="Shaw S."/>
            <person name="Blin K."/>
            <person name="Weber T."/>
        </authorList>
    </citation>
    <scope>NUCLEOTIDE SEQUENCE [LARGE SCALE GENOMIC DNA]</scope>
    <source>
        <strain evidence="2 3">NBC_00396</strain>
    </source>
</reference>
<dbReference type="InterPro" id="IPR001173">
    <property type="entry name" value="Glyco_trans_2-like"/>
</dbReference>
<feature type="domain" description="Glycosyltransferase 2-like" evidence="1">
    <location>
        <begin position="10"/>
        <end position="177"/>
    </location>
</feature>
<dbReference type="CDD" id="cd00761">
    <property type="entry name" value="Glyco_tranf_GTA_type"/>
    <property type="match status" value="1"/>
</dbReference>
<dbReference type="InterPro" id="IPR050834">
    <property type="entry name" value="Glycosyltransf_2"/>
</dbReference>
<dbReference type="SUPFAM" id="SSF53448">
    <property type="entry name" value="Nucleotide-diphospho-sugar transferases"/>
    <property type="match status" value="1"/>
</dbReference>
<evidence type="ECO:0000313" key="2">
    <source>
        <dbReference type="EMBL" id="WUI80565.1"/>
    </source>
</evidence>
<dbReference type="Gene3D" id="3.90.550.10">
    <property type="entry name" value="Spore Coat Polysaccharide Biosynthesis Protein SpsA, Chain A"/>
    <property type="match status" value="1"/>
</dbReference>
<dbReference type="PANTHER" id="PTHR43685:SF2">
    <property type="entry name" value="GLYCOSYLTRANSFERASE 2-LIKE DOMAIN-CONTAINING PROTEIN"/>
    <property type="match status" value="1"/>
</dbReference>
<proteinExistence type="predicted"/>
<organism evidence="2 3">
    <name type="scientific">Micromonospora zamorensis</name>
    <dbReference type="NCBI Taxonomy" id="709883"/>
    <lineage>
        <taxon>Bacteria</taxon>
        <taxon>Bacillati</taxon>
        <taxon>Actinomycetota</taxon>
        <taxon>Actinomycetes</taxon>
        <taxon>Micromonosporales</taxon>
        <taxon>Micromonosporaceae</taxon>
        <taxon>Micromonospora</taxon>
    </lineage>
</organism>
<dbReference type="PANTHER" id="PTHR43685">
    <property type="entry name" value="GLYCOSYLTRANSFERASE"/>
    <property type="match status" value="1"/>
</dbReference>
<accession>A0ABZ1PA57</accession>
<protein>
    <submittedName>
        <fullName evidence="2">Glycosyltransferase</fullName>
    </submittedName>
</protein>
<evidence type="ECO:0000313" key="3">
    <source>
        <dbReference type="Proteomes" id="UP001346877"/>
    </source>
</evidence>